<accession>A0A5B7CS90</accession>
<evidence type="ECO:0008006" key="8">
    <source>
        <dbReference type="Google" id="ProtNLM"/>
    </source>
</evidence>
<organism evidence="6 7">
    <name type="scientific">Portunus trituberculatus</name>
    <name type="common">Swimming crab</name>
    <name type="synonym">Neptunus trituberculatus</name>
    <dbReference type="NCBI Taxonomy" id="210409"/>
    <lineage>
        <taxon>Eukaryota</taxon>
        <taxon>Metazoa</taxon>
        <taxon>Ecdysozoa</taxon>
        <taxon>Arthropoda</taxon>
        <taxon>Crustacea</taxon>
        <taxon>Multicrustacea</taxon>
        <taxon>Malacostraca</taxon>
        <taxon>Eumalacostraca</taxon>
        <taxon>Eucarida</taxon>
        <taxon>Decapoda</taxon>
        <taxon>Pleocyemata</taxon>
        <taxon>Brachyura</taxon>
        <taxon>Eubrachyura</taxon>
        <taxon>Portunoidea</taxon>
        <taxon>Portunidae</taxon>
        <taxon>Portuninae</taxon>
        <taxon>Portunus</taxon>
    </lineage>
</organism>
<evidence type="ECO:0000256" key="1">
    <source>
        <dbReference type="ARBA" id="ARBA00004141"/>
    </source>
</evidence>
<comment type="caution">
    <text evidence="6">The sequence shown here is derived from an EMBL/GenBank/DDBJ whole genome shotgun (WGS) entry which is preliminary data.</text>
</comment>
<protein>
    <recommendedName>
        <fullName evidence="8">Feline leukemia virus subgroup C receptor-related protein 2</fullName>
    </recommendedName>
</protein>
<dbReference type="PANTHER" id="PTHR10924:SF6">
    <property type="entry name" value="SOLUTE CARRIER FAMILY 49 MEMBER A3"/>
    <property type="match status" value="1"/>
</dbReference>
<dbReference type="InterPro" id="IPR036259">
    <property type="entry name" value="MFS_trans_sf"/>
</dbReference>
<feature type="transmembrane region" description="Helical" evidence="5">
    <location>
        <begin position="180"/>
        <end position="198"/>
    </location>
</feature>
<dbReference type="PANTHER" id="PTHR10924">
    <property type="entry name" value="MAJOR FACILITATOR SUPERFAMILY PROTEIN-RELATED"/>
    <property type="match status" value="1"/>
</dbReference>
<feature type="transmembrane region" description="Helical" evidence="5">
    <location>
        <begin position="204"/>
        <end position="223"/>
    </location>
</feature>
<dbReference type="EMBL" id="VSRR010000190">
    <property type="protein sequence ID" value="MPC11968.1"/>
    <property type="molecule type" value="Genomic_DNA"/>
</dbReference>
<name>A0A5B7CS90_PORTR</name>
<dbReference type="GO" id="GO:0016020">
    <property type="term" value="C:membrane"/>
    <property type="evidence" value="ECO:0007669"/>
    <property type="project" value="UniProtKB-SubCell"/>
</dbReference>
<evidence type="ECO:0000256" key="4">
    <source>
        <dbReference type="ARBA" id="ARBA00023136"/>
    </source>
</evidence>
<feature type="transmembrane region" description="Helical" evidence="5">
    <location>
        <begin position="15"/>
        <end position="38"/>
    </location>
</feature>
<evidence type="ECO:0000256" key="5">
    <source>
        <dbReference type="SAM" id="Phobius"/>
    </source>
</evidence>
<evidence type="ECO:0000256" key="2">
    <source>
        <dbReference type="ARBA" id="ARBA00022692"/>
    </source>
</evidence>
<keyword evidence="3 5" id="KW-1133">Transmembrane helix</keyword>
<keyword evidence="4 5" id="KW-0472">Membrane</keyword>
<dbReference type="OrthoDB" id="422206at2759"/>
<evidence type="ECO:0000256" key="3">
    <source>
        <dbReference type="ARBA" id="ARBA00022989"/>
    </source>
</evidence>
<sequence length="269" mass="28622">MAARNSLVSASRVQLFSGVVVAIFSIAGFVGSIAIAVVENRTSALADITKFANAFGVIFGIMLMEVYLVPGQHALLIISSILFGFFGCGVYPISLEIGVEITYPVEETISTTLIFVTGQILGVLMNYTANVLSSDLPPELQDIEFFAGVVVAIFSIAGFVGSIAIAVVENRTKALTDIIKLANGAGVIFAIMLMEVYLVPGQHALLIIFSVLFGFFGAGVYPISLEIGVEITYPVEETISTTLIFVVRIGRTALVRAVTHPGTCQTQCR</sequence>
<dbReference type="AlphaFoldDB" id="A0A5B7CS90"/>
<dbReference type="InterPro" id="IPR049680">
    <property type="entry name" value="FLVCR1-2_SLC49-like"/>
</dbReference>
<proteinExistence type="predicted"/>
<feature type="transmembrane region" description="Helical" evidence="5">
    <location>
        <begin position="50"/>
        <end position="68"/>
    </location>
</feature>
<reference evidence="6 7" key="1">
    <citation type="submission" date="2019-05" db="EMBL/GenBank/DDBJ databases">
        <title>Another draft genome of Portunus trituberculatus and its Hox gene families provides insights of decapod evolution.</title>
        <authorList>
            <person name="Jeong J.-H."/>
            <person name="Song I."/>
            <person name="Kim S."/>
            <person name="Choi T."/>
            <person name="Kim D."/>
            <person name="Ryu S."/>
            <person name="Kim W."/>
        </authorList>
    </citation>
    <scope>NUCLEOTIDE SEQUENCE [LARGE SCALE GENOMIC DNA]</scope>
    <source>
        <tissue evidence="6">Muscle</tissue>
    </source>
</reference>
<evidence type="ECO:0000313" key="7">
    <source>
        <dbReference type="Proteomes" id="UP000324222"/>
    </source>
</evidence>
<gene>
    <name evidence="6" type="ORF">E2C01_004646</name>
</gene>
<feature type="transmembrane region" description="Helical" evidence="5">
    <location>
        <begin position="145"/>
        <end position="168"/>
    </location>
</feature>
<evidence type="ECO:0000313" key="6">
    <source>
        <dbReference type="EMBL" id="MPC11968.1"/>
    </source>
</evidence>
<keyword evidence="2 5" id="KW-0812">Transmembrane</keyword>
<feature type="transmembrane region" description="Helical" evidence="5">
    <location>
        <begin position="74"/>
        <end position="93"/>
    </location>
</feature>
<keyword evidence="7" id="KW-1185">Reference proteome</keyword>
<feature type="transmembrane region" description="Helical" evidence="5">
    <location>
        <begin position="105"/>
        <end position="125"/>
    </location>
</feature>
<dbReference type="Proteomes" id="UP000324222">
    <property type="component" value="Unassembled WGS sequence"/>
</dbReference>
<dbReference type="SUPFAM" id="SSF103473">
    <property type="entry name" value="MFS general substrate transporter"/>
    <property type="match status" value="2"/>
</dbReference>
<comment type="subcellular location">
    <subcellularLocation>
        <location evidence="1">Membrane</location>
        <topology evidence="1">Multi-pass membrane protein</topology>
    </subcellularLocation>
</comment>